<reference evidence="2 3" key="1">
    <citation type="journal article" date="2006" name="Science">
        <title>Phytophthora genome sequences uncover evolutionary origins and mechanisms of pathogenesis.</title>
        <authorList>
            <person name="Tyler B.M."/>
            <person name="Tripathy S."/>
            <person name="Zhang X."/>
            <person name="Dehal P."/>
            <person name="Jiang R.H."/>
            <person name="Aerts A."/>
            <person name="Arredondo F.D."/>
            <person name="Baxter L."/>
            <person name="Bensasson D."/>
            <person name="Beynon J.L."/>
            <person name="Chapman J."/>
            <person name="Damasceno C.M."/>
            <person name="Dorrance A.E."/>
            <person name="Dou D."/>
            <person name="Dickerman A.W."/>
            <person name="Dubchak I.L."/>
            <person name="Garbelotto M."/>
            <person name="Gijzen M."/>
            <person name="Gordon S.G."/>
            <person name="Govers F."/>
            <person name="Grunwald N.J."/>
            <person name="Huang W."/>
            <person name="Ivors K.L."/>
            <person name="Jones R.W."/>
            <person name="Kamoun S."/>
            <person name="Krampis K."/>
            <person name="Lamour K.H."/>
            <person name="Lee M.K."/>
            <person name="McDonald W.H."/>
            <person name="Medina M."/>
            <person name="Meijer H.J."/>
            <person name="Nordberg E.K."/>
            <person name="Maclean D.J."/>
            <person name="Ospina-Giraldo M.D."/>
            <person name="Morris P.F."/>
            <person name="Phuntumart V."/>
            <person name="Putnam N.H."/>
            <person name="Rash S."/>
            <person name="Rose J.K."/>
            <person name="Sakihama Y."/>
            <person name="Salamov A.A."/>
            <person name="Savidor A."/>
            <person name="Scheuring C.F."/>
            <person name="Smith B.M."/>
            <person name="Sobral B.W."/>
            <person name="Terry A."/>
            <person name="Torto-Alalibo T.A."/>
            <person name="Win J."/>
            <person name="Xu Z."/>
            <person name="Zhang H."/>
            <person name="Grigoriev I.V."/>
            <person name="Rokhsar D.S."/>
            <person name="Boore J.L."/>
        </authorList>
    </citation>
    <scope>NUCLEOTIDE SEQUENCE [LARGE SCALE GENOMIC DNA]</scope>
    <source>
        <strain evidence="2 3">P6497</strain>
    </source>
</reference>
<name>G4ZBM5_PHYSP</name>
<dbReference type="Proteomes" id="UP000002640">
    <property type="component" value="Unassembled WGS sequence"/>
</dbReference>
<evidence type="ECO:0000313" key="3">
    <source>
        <dbReference type="Proteomes" id="UP000002640"/>
    </source>
</evidence>
<feature type="region of interest" description="Disordered" evidence="1">
    <location>
        <begin position="139"/>
        <end position="162"/>
    </location>
</feature>
<proteinExistence type="predicted"/>
<accession>G4ZBM5</accession>
<dbReference type="KEGG" id="psoj:PHYSODRAFT_491350"/>
<protein>
    <submittedName>
        <fullName evidence="2">Uncharacterized protein</fullName>
    </submittedName>
</protein>
<evidence type="ECO:0000313" key="2">
    <source>
        <dbReference type="EMBL" id="EGZ20639.1"/>
    </source>
</evidence>
<dbReference type="EMBL" id="JH159153">
    <property type="protein sequence ID" value="EGZ20639.1"/>
    <property type="molecule type" value="Genomic_DNA"/>
</dbReference>
<organism evidence="2 3">
    <name type="scientific">Phytophthora sojae (strain P6497)</name>
    <name type="common">Soybean stem and root rot agent</name>
    <name type="synonym">Phytophthora megasperma f. sp. glycines</name>
    <dbReference type="NCBI Taxonomy" id="1094619"/>
    <lineage>
        <taxon>Eukaryota</taxon>
        <taxon>Sar</taxon>
        <taxon>Stramenopiles</taxon>
        <taxon>Oomycota</taxon>
        <taxon>Peronosporomycetes</taxon>
        <taxon>Peronosporales</taxon>
        <taxon>Peronosporaceae</taxon>
        <taxon>Phytophthora</taxon>
    </lineage>
</organism>
<dbReference type="STRING" id="1094619.G4ZBM5"/>
<dbReference type="RefSeq" id="XP_009523356.1">
    <property type="nucleotide sequence ID" value="XM_009525061.1"/>
</dbReference>
<feature type="compositionally biased region" description="Polar residues" evidence="1">
    <location>
        <begin position="142"/>
        <end position="162"/>
    </location>
</feature>
<dbReference type="GeneID" id="20656692"/>
<sequence length="162" mass="17797">MSVRDTFGASSVLVTLRHEPNLSAPYEWRRIAPETVKGVPRMGAAAEGAITLLQEPDGINWSDASVHGNREVDRDGADMAEYAANKGIVIEATPLLHGFPWLVPEKVRNKRVLQALKKQPFRQFRLGLGKHLGPLVDKLHSGGSQSERVKATQDQTPTALWA</sequence>
<gene>
    <name evidence="2" type="ORF">PHYSODRAFT_491350</name>
</gene>
<dbReference type="OMA" id="SAPYEWR"/>
<keyword evidence="3" id="KW-1185">Reference proteome</keyword>
<evidence type="ECO:0000256" key="1">
    <source>
        <dbReference type="SAM" id="MobiDB-lite"/>
    </source>
</evidence>
<dbReference type="InParanoid" id="G4ZBM5"/>
<dbReference type="AlphaFoldDB" id="G4ZBM5"/>